<dbReference type="InterPro" id="IPR050309">
    <property type="entry name" value="Type-B_Carboxylest/Lipase"/>
</dbReference>
<dbReference type="OrthoDB" id="408631at2759"/>
<dbReference type="EC" id="3.1.1.-" evidence="3"/>
<feature type="domain" description="Carboxylesterase type B" evidence="4">
    <location>
        <begin position="24"/>
        <end position="527"/>
    </location>
</feature>
<dbReference type="PROSITE" id="PS00941">
    <property type="entry name" value="CARBOXYLESTERASE_B_2"/>
    <property type="match status" value="1"/>
</dbReference>
<organism evidence="5 6">
    <name type="scientific">Cyclocybe aegerita</name>
    <name type="common">Black poplar mushroom</name>
    <name type="synonym">Agrocybe aegerita</name>
    <dbReference type="NCBI Taxonomy" id="1973307"/>
    <lineage>
        <taxon>Eukaryota</taxon>
        <taxon>Fungi</taxon>
        <taxon>Dikarya</taxon>
        <taxon>Basidiomycota</taxon>
        <taxon>Agaricomycotina</taxon>
        <taxon>Agaricomycetes</taxon>
        <taxon>Agaricomycetidae</taxon>
        <taxon>Agaricales</taxon>
        <taxon>Agaricineae</taxon>
        <taxon>Bolbitiaceae</taxon>
        <taxon>Cyclocybe</taxon>
    </lineage>
</organism>
<gene>
    <name evidence="5" type="ORF">AAE3_LOCUS5697</name>
</gene>
<dbReference type="EMBL" id="CACVBS010000039">
    <property type="protein sequence ID" value="CAA7263295.1"/>
    <property type="molecule type" value="Genomic_DNA"/>
</dbReference>
<keyword evidence="6" id="KW-1185">Reference proteome</keyword>
<comment type="caution">
    <text evidence="5">The sequence shown here is derived from an EMBL/GenBank/DDBJ whole genome shotgun (WGS) entry which is preliminary data.</text>
</comment>
<feature type="chain" id="PRO_5035964873" description="Carboxylic ester hydrolase" evidence="3">
    <location>
        <begin position="18"/>
        <end position="553"/>
    </location>
</feature>
<dbReference type="Pfam" id="PF00135">
    <property type="entry name" value="COesterase"/>
    <property type="match status" value="1"/>
</dbReference>
<dbReference type="PROSITE" id="PS00122">
    <property type="entry name" value="CARBOXYLESTERASE_B_1"/>
    <property type="match status" value="1"/>
</dbReference>
<sequence>MLVWAAFVTSLLGVAVAAPQVKLGKTTLIGRDITLLGLDFFGGIPFAEPPLGQLRLKPPVLKTHLNGSTFDASDFGKGCLQPGGDVTTFSEDCLTINVYRPRDTPANVKLPVLFWTYGGGFQAGQSSIYNGSAIVAQSVARGTPVIYVSFNYRLGPLGFPQGQESETRSALNLALKDQLAALEWVQANIGTFGGDKKKVTIFGQSAGAVMTAVLFLNSPIEKLARAAIFESGSAATPVELTAAQRQTDWQNFVAGVPSCASLATSRNTYDCLKKANSSDIRLGLLNGIAKADELFAFVPTIDGPRGLLPGLVSQSYARGRFARLPFIAGTNLDEGTIFTSTTGLTEDALRAKIIASLSPPLVSFAVLKNTANELLELYPDDPALGSPFNTGNETFGLPSGFKRESALMGDIGFVSQWRSWIQTASRAGVKTFGYLFTQPQPFRAPEEGVCHSCEVLYVFGAPRDRSASSLRLSSLMIDYWVSFATSLDPNDGRGNPRPNWPQYTPANKVLIQLNGDNTTVIPDDFRKEQIDYINSNPTVFHHRRALYARRNQY</sequence>
<name>A0A8S0VRF5_CYCAE</name>
<proteinExistence type="inferred from homology"/>
<dbReference type="SUPFAM" id="SSF53474">
    <property type="entry name" value="alpha/beta-Hydrolases"/>
    <property type="match status" value="1"/>
</dbReference>
<dbReference type="Gene3D" id="3.40.50.1820">
    <property type="entry name" value="alpha/beta hydrolase"/>
    <property type="match status" value="1"/>
</dbReference>
<feature type="signal peptide" evidence="3">
    <location>
        <begin position="1"/>
        <end position="17"/>
    </location>
</feature>
<dbReference type="InterPro" id="IPR019819">
    <property type="entry name" value="Carboxylesterase_B_CS"/>
</dbReference>
<comment type="similarity">
    <text evidence="1 3">Belongs to the type-B carboxylesterase/lipase family.</text>
</comment>
<evidence type="ECO:0000256" key="2">
    <source>
        <dbReference type="ARBA" id="ARBA00022801"/>
    </source>
</evidence>
<evidence type="ECO:0000259" key="4">
    <source>
        <dbReference type="Pfam" id="PF00135"/>
    </source>
</evidence>
<dbReference type="AlphaFoldDB" id="A0A8S0VRF5"/>
<evidence type="ECO:0000313" key="5">
    <source>
        <dbReference type="EMBL" id="CAA7263295.1"/>
    </source>
</evidence>
<reference evidence="5 6" key="1">
    <citation type="submission" date="2020-01" db="EMBL/GenBank/DDBJ databases">
        <authorList>
            <person name="Gupta K D."/>
        </authorList>
    </citation>
    <scope>NUCLEOTIDE SEQUENCE [LARGE SCALE GENOMIC DNA]</scope>
</reference>
<dbReference type="InterPro" id="IPR002018">
    <property type="entry name" value="CarbesteraseB"/>
</dbReference>
<keyword evidence="2 3" id="KW-0378">Hydrolase</keyword>
<dbReference type="PANTHER" id="PTHR11559">
    <property type="entry name" value="CARBOXYLESTERASE"/>
    <property type="match status" value="1"/>
</dbReference>
<keyword evidence="3" id="KW-0732">Signal</keyword>
<dbReference type="GO" id="GO:0016787">
    <property type="term" value="F:hydrolase activity"/>
    <property type="evidence" value="ECO:0007669"/>
    <property type="project" value="UniProtKB-KW"/>
</dbReference>
<protein>
    <recommendedName>
        <fullName evidence="3">Carboxylic ester hydrolase</fullName>
        <ecNumber evidence="3">3.1.1.-</ecNumber>
    </recommendedName>
</protein>
<evidence type="ECO:0000256" key="3">
    <source>
        <dbReference type="RuleBase" id="RU361235"/>
    </source>
</evidence>
<dbReference type="InterPro" id="IPR019826">
    <property type="entry name" value="Carboxylesterase_B_AS"/>
</dbReference>
<accession>A0A8S0VRF5</accession>
<dbReference type="InterPro" id="IPR029058">
    <property type="entry name" value="AB_hydrolase_fold"/>
</dbReference>
<dbReference type="Proteomes" id="UP000467700">
    <property type="component" value="Unassembled WGS sequence"/>
</dbReference>
<evidence type="ECO:0000313" key="6">
    <source>
        <dbReference type="Proteomes" id="UP000467700"/>
    </source>
</evidence>
<evidence type="ECO:0000256" key="1">
    <source>
        <dbReference type="ARBA" id="ARBA00005964"/>
    </source>
</evidence>